<dbReference type="PROSITE" id="PS50181">
    <property type="entry name" value="FBOX"/>
    <property type="match status" value="1"/>
</dbReference>
<accession>L8GPE0</accession>
<dbReference type="OMA" id="REGAMEW"/>
<dbReference type="SUPFAM" id="SSF117281">
    <property type="entry name" value="Kelch motif"/>
    <property type="match status" value="1"/>
</dbReference>
<evidence type="ECO:0000313" key="3">
    <source>
        <dbReference type="Proteomes" id="UP000011083"/>
    </source>
</evidence>
<name>L8GPE0_ACACF</name>
<dbReference type="InterPro" id="IPR052637">
    <property type="entry name" value="KLHDC3-like"/>
</dbReference>
<dbReference type="InterPro" id="IPR001810">
    <property type="entry name" value="F-box_dom"/>
</dbReference>
<evidence type="ECO:0000313" key="2">
    <source>
        <dbReference type="EMBL" id="ELR14777.1"/>
    </source>
</evidence>
<dbReference type="Pfam" id="PF24681">
    <property type="entry name" value="Kelch_KLHDC2_KLHL20_DRC7"/>
    <property type="match status" value="1"/>
</dbReference>
<gene>
    <name evidence="2" type="ORF">ACA1_391480</name>
</gene>
<dbReference type="AlphaFoldDB" id="L8GPE0"/>
<reference evidence="2 3" key="1">
    <citation type="journal article" date="2013" name="Genome Biol.">
        <title>Genome of Acanthamoeba castellanii highlights extensive lateral gene transfer and early evolution of tyrosine kinase signaling.</title>
        <authorList>
            <person name="Clarke M."/>
            <person name="Lohan A.J."/>
            <person name="Liu B."/>
            <person name="Lagkouvardos I."/>
            <person name="Roy S."/>
            <person name="Zafar N."/>
            <person name="Bertelli C."/>
            <person name="Schilde C."/>
            <person name="Kianianmomeni A."/>
            <person name="Burglin T.R."/>
            <person name="Frech C."/>
            <person name="Turcotte B."/>
            <person name="Kopec K.O."/>
            <person name="Synnott J.M."/>
            <person name="Choo C."/>
            <person name="Paponov I."/>
            <person name="Finkler A."/>
            <person name="Soon Heng Tan C."/>
            <person name="Hutchins A.P."/>
            <person name="Weinmeier T."/>
            <person name="Rattei T."/>
            <person name="Chu J.S."/>
            <person name="Gimenez G."/>
            <person name="Irimia M."/>
            <person name="Rigden D.J."/>
            <person name="Fitzpatrick D.A."/>
            <person name="Lorenzo-Morales J."/>
            <person name="Bateman A."/>
            <person name="Chiu C.H."/>
            <person name="Tang P."/>
            <person name="Hegemann P."/>
            <person name="Fromm H."/>
            <person name="Raoult D."/>
            <person name="Greub G."/>
            <person name="Miranda-Saavedra D."/>
            <person name="Chen N."/>
            <person name="Nash P."/>
            <person name="Ginger M.L."/>
            <person name="Horn M."/>
            <person name="Schaap P."/>
            <person name="Caler L."/>
            <person name="Loftus B."/>
        </authorList>
    </citation>
    <scope>NUCLEOTIDE SEQUENCE [LARGE SCALE GENOMIC DNA]</scope>
    <source>
        <strain evidence="2 3">Neff</strain>
    </source>
</reference>
<dbReference type="Gene3D" id="2.120.10.80">
    <property type="entry name" value="Kelch-type beta propeller"/>
    <property type="match status" value="2"/>
</dbReference>
<dbReference type="GO" id="GO:0003682">
    <property type="term" value="F:chromatin binding"/>
    <property type="evidence" value="ECO:0007669"/>
    <property type="project" value="InterPro"/>
</dbReference>
<dbReference type="GO" id="GO:0005737">
    <property type="term" value="C:cytoplasm"/>
    <property type="evidence" value="ECO:0007669"/>
    <property type="project" value="TreeGrafter"/>
</dbReference>
<keyword evidence="3" id="KW-1185">Reference proteome</keyword>
<dbReference type="InterPro" id="IPR015915">
    <property type="entry name" value="Kelch-typ_b-propeller"/>
</dbReference>
<dbReference type="EMBL" id="KB008044">
    <property type="protein sequence ID" value="ELR14777.1"/>
    <property type="molecule type" value="Genomic_DNA"/>
</dbReference>
<sequence>MDYTEAWGGELVEVLAEGGRGSGEEEGGVATAAHFQRRLLDLLALPDELLVRVLASLSSLADASNAFAACHRLYSIYLDDHYWRAVVKGRWGVRGRGLRQSAGIDVPWRCFVKEKLALFREGAMEWKTKAKIGEAPVSRYTHTGTVVGRKIYYIGGQTSPDVPRLNEIWAYDVDKGSFERVELVSGAVPNFARHTAVAIGTKIWVYGGYDGIGSFFGLALFDTEALTWTYPKVHGEEPPPRSNHSAAAVGNKMYVFGGSANLQGHYTILGDFHEFDTETMTWTRLDTRFKCPSPRVGHRMVSLGQRVFLFGGGVWSVDDGWHTKLNELCIYDTRARQWTHLPSALQTPPVCSYPFLFVAGCHLCVFGGQSLNDVAVTNELYMLDTKRRSPRSRGTSRVPRDMGVANVVGDTCLLYGGGGSLYSAVDFWELRFDKVAFAKHPEPAVSSAHM</sequence>
<protein>
    <submittedName>
        <fullName evidence="2">Kelch repeat protein</fullName>
    </submittedName>
</protein>
<feature type="domain" description="F-box" evidence="1">
    <location>
        <begin position="39"/>
        <end position="86"/>
    </location>
</feature>
<dbReference type="PANTHER" id="PTHR46461">
    <property type="entry name" value="KELCH DOMAIN-CONTAINING PROTEIN 3"/>
    <property type="match status" value="1"/>
</dbReference>
<dbReference type="PANTHER" id="PTHR46461:SF1">
    <property type="entry name" value="KELCH DOMAIN-CONTAINING PROTEIN 3"/>
    <property type="match status" value="1"/>
</dbReference>
<dbReference type="OrthoDB" id="10250130at2759"/>
<dbReference type="InterPro" id="IPR036047">
    <property type="entry name" value="F-box-like_dom_sf"/>
</dbReference>
<organism evidence="2 3">
    <name type="scientific">Acanthamoeba castellanii (strain ATCC 30010 / Neff)</name>
    <dbReference type="NCBI Taxonomy" id="1257118"/>
    <lineage>
        <taxon>Eukaryota</taxon>
        <taxon>Amoebozoa</taxon>
        <taxon>Discosea</taxon>
        <taxon>Longamoebia</taxon>
        <taxon>Centramoebida</taxon>
        <taxon>Acanthamoebidae</taxon>
        <taxon>Acanthamoeba</taxon>
    </lineage>
</organism>
<evidence type="ECO:0000259" key="1">
    <source>
        <dbReference type="PROSITE" id="PS50181"/>
    </source>
</evidence>
<dbReference type="STRING" id="1257118.L8GPE0"/>
<proteinExistence type="predicted"/>
<dbReference type="GeneID" id="14915333"/>
<dbReference type="Proteomes" id="UP000011083">
    <property type="component" value="Unassembled WGS sequence"/>
</dbReference>
<dbReference type="VEuPathDB" id="AmoebaDB:ACA1_391480"/>
<dbReference type="RefSeq" id="XP_004336790.1">
    <property type="nucleotide sequence ID" value="XM_004336742.1"/>
</dbReference>
<dbReference type="KEGG" id="acan:ACA1_391480"/>
<dbReference type="SUPFAM" id="SSF81383">
    <property type="entry name" value="F-box domain"/>
    <property type="match status" value="1"/>
</dbReference>